<dbReference type="AlphaFoldDB" id="A0A7X5YK04"/>
<name>A0A7X5YK04_9CAUL</name>
<sequence length="315" mass="35079">MISAARCIITAAALAGASAAVAEERPYYEDVSTGQRPLNPGVGADVFYSSDADESETLKLGLNLDWDWQGPDSYQGVRIETARFTPLGTEGLEEERIYYRFARKGSTWSSAGMIGTNGETLIGSVSVYNDSPRRQEYFVERDRLETPQGLAADAYTTLAGAALDVPLDDFNSLTFLAGLQDFGGDNLRTHLRARYVHVVKPEWGLSAQLRTRYFQNSEPAEGDYFSPRWYVELLPTVQVQRFHDGWRYQVAVGLGAQRDADTDWRAARFFEASVTSPKINREWYVKASVVHSNTPGASGYAYDYSQLNIALTRGF</sequence>
<evidence type="ECO:0000313" key="3">
    <source>
        <dbReference type="Proteomes" id="UP000587415"/>
    </source>
</evidence>
<keyword evidence="3" id="KW-1185">Reference proteome</keyword>
<dbReference type="RefSeq" id="WP_168046432.1">
    <property type="nucleotide sequence ID" value="NZ_JAATJM010000001.1"/>
</dbReference>
<reference evidence="2 3" key="1">
    <citation type="submission" date="2020-03" db="EMBL/GenBank/DDBJ databases">
        <title>Genomic Encyclopedia of Type Strains, Phase IV (KMG-IV): sequencing the most valuable type-strain genomes for metagenomic binning, comparative biology and taxonomic classification.</title>
        <authorList>
            <person name="Goeker M."/>
        </authorList>
    </citation>
    <scope>NUCLEOTIDE SEQUENCE [LARGE SCALE GENOMIC DNA]</scope>
    <source>
        <strain evidence="2 3">DSM 4736</strain>
    </source>
</reference>
<gene>
    <name evidence="2" type="ORF">GGQ87_001625</name>
</gene>
<proteinExistence type="predicted"/>
<dbReference type="Proteomes" id="UP000587415">
    <property type="component" value="Unassembled WGS sequence"/>
</dbReference>
<protein>
    <submittedName>
        <fullName evidence="2">Uncharacterized protein</fullName>
    </submittedName>
</protein>
<accession>A0A7X5YK04</accession>
<comment type="caution">
    <text evidence="2">The sequence shown here is derived from an EMBL/GenBank/DDBJ whole genome shotgun (WGS) entry which is preliminary data.</text>
</comment>
<evidence type="ECO:0000313" key="2">
    <source>
        <dbReference type="EMBL" id="NJC41367.1"/>
    </source>
</evidence>
<evidence type="ECO:0000256" key="1">
    <source>
        <dbReference type="SAM" id="SignalP"/>
    </source>
</evidence>
<feature type="chain" id="PRO_5031145297" evidence="1">
    <location>
        <begin position="23"/>
        <end position="315"/>
    </location>
</feature>
<keyword evidence="1" id="KW-0732">Signal</keyword>
<feature type="signal peptide" evidence="1">
    <location>
        <begin position="1"/>
        <end position="22"/>
    </location>
</feature>
<dbReference type="EMBL" id="JAATJM010000001">
    <property type="protein sequence ID" value="NJC41367.1"/>
    <property type="molecule type" value="Genomic_DNA"/>
</dbReference>
<organism evidence="2 3">
    <name type="scientific">Brevundimonas alba</name>
    <dbReference type="NCBI Taxonomy" id="74314"/>
    <lineage>
        <taxon>Bacteria</taxon>
        <taxon>Pseudomonadati</taxon>
        <taxon>Pseudomonadota</taxon>
        <taxon>Alphaproteobacteria</taxon>
        <taxon>Caulobacterales</taxon>
        <taxon>Caulobacteraceae</taxon>
        <taxon>Brevundimonas</taxon>
    </lineage>
</organism>